<evidence type="ECO:0000256" key="2">
    <source>
        <dbReference type="SAM" id="SignalP"/>
    </source>
</evidence>
<evidence type="ECO:0000259" key="3">
    <source>
        <dbReference type="Pfam" id="PF26571"/>
    </source>
</evidence>
<dbReference type="Pfam" id="PF26571">
    <property type="entry name" value="VldE"/>
    <property type="match status" value="1"/>
</dbReference>
<gene>
    <name evidence="4" type="ORF">PNO30_08640</name>
</gene>
<keyword evidence="1" id="KW-0175">Coiled coil</keyword>
<feature type="chain" id="PRO_5043992123" description="ARB-07466-like C-terminal domain-containing protein" evidence="2">
    <location>
        <begin position="27"/>
        <end position="387"/>
    </location>
</feature>
<dbReference type="AlphaFoldDB" id="A0AAW6B6D8"/>
<keyword evidence="2" id="KW-0732">Signal</keyword>
<evidence type="ECO:0000313" key="4">
    <source>
        <dbReference type="EMBL" id="MDB6186828.1"/>
    </source>
</evidence>
<sequence length="387" mass="41953">MSKTKLTRRILTGLVLLVGASGAVTVANEVNNAAVNVNKKDVKASVYEKNGHYYVKLTTAKNVSNVVARVTTEDRKEYVVKKEAIKVGEVVEYEIDINADVPTRKLPHTAVKRETVKSVVTIGNHTFNAVVSYDVEVADSQEQAAKPVDKNTENKTTLDQLAEKREVTAEQKAKEEVEAKKVAETKAAADAKAKEAEAKKAAETKAAADAKAKEAEAKKAAELKAKQEAEAKAKAAKEAEAKKAAEAKQTTTVAGGLPEVTAAELADPAMNGLTPHTKKMKVALAKKFGITSFSLFRAGDDDGTGHGHNSGMAVDFMVPVNSAQGDQLAEYLTKHMDELGVYYVIWKQRFYMPQQNIYGPANTWNIMPNRGGVTANHYDHVHVSFKK</sequence>
<dbReference type="InterPro" id="IPR058593">
    <property type="entry name" value="ARB_07466-like_C"/>
</dbReference>
<comment type="caution">
    <text evidence="4">The sequence shown here is derived from an EMBL/GenBank/DDBJ whole genome shotgun (WGS) entry which is preliminary data.</text>
</comment>
<evidence type="ECO:0000256" key="1">
    <source>
        <dbReference type="SAM" id="Coils"/>
    </source>
</evidence>
<organism evidence="4 5">
    <name type="scientific">Gemella haemolysans</name>
    <dbReference type="NCBI Taxonomy" id="1379"/>
    <lineage>
        <taxon>Bacteria</taxon>
        <taxon>Bacillati</taxon>
        <taxon>Bacillota</taxon>
        <taxon>Bacilli</taxon>
        <taxon>Bacillales</taxon>
        <taxon>Gemellaceae</taxon>
        <taxon>Gemella</taxon>
    </lineage>
</organism>
<feature type="signal peptide" evidence="2">
    <location>
        <begin position="1"/>
        <end position="26"/>
    </location>
</feature>
<dbReference type="Proteomes" id="UP001212217">
    <property type="component" value="Unassembled WGS sequence"/>
</dbReference>
<dbReference type="EMBL" id="JAQMFS010000108">
    <property type="protein sequence ID" value="MDB6186828.1"/>
    <property type="molecule type" value="Genomic_DNA"/>
</dbReference>
<feature type="coiled-coil region" evidence="1">
    <location>
        <begin position="158"/>
        <end position="248"/>
    </location>
</feature>
<name>A0AAW6B6D8_9BACL</name>
<accession>A0AAW6B6D8</accession>
<feature type="domain" description="ARB-07466-like C-terminal" evidence="3">
    <location>
        <begin position="271"/>
        <end position="378"/>
    </location>
</feature>
<proteinExistence type="predicted"/>
<reference evidence="4" key="1">
    <citation type="submission" date="2023-08" db="EMBL/GenBank/DDBJ databases">
        <title>Dental plaque isolates bound by oral lectin ZG16B.</title>
        <authorList>
            <person name="Ghosh S."/>
        </authorList>
    </citation>
    <scope>NUCLEOTIDE SEQUENCE</scope>
    <source>
        <strain evidence="4">DP3_5B</strain>
    </source>
</reference>
<evidence type="ECO:0000313" key="5">
    <source>
        <dbReference type="Proteomes" id="UP001212217"/>
    </source>
</evidence>
<protein>
    <recommendedName>
        <fullName evidence="3">ARB-07466-like C-terminal domain-containing protein</fullName>
    </recommendedName>
</protein>
<dbReference type="RefSeq" id="WP_271988109.1">
    <property type="nucleotide sequence ID" value="NZ_JAQMFS010000108.1"/>
</dbReference>